<organism evidence="1 2">
    <name type="scientific">Schleiferia thermophila</name>
    <dbReference type="NCBI Taxonomy" id="884107"/>
    <lineage>
        <taxon>Bacteria</taxon>
        <taxon>Pseudomonadati</taxon>
        <taxon>Bacteroidota</taxon>
        <taxon>Flavobacteriia</taxon>
        <taxon>Flavobacteriales</taxon>
        <taxon>Schleiferiaceae</taxon>
        <taxon>Schleiferia</taxon>
    </lineage>
</organism>
<protein>
    <submittedName>
        <fullName evidence="1">Uncharacterized protein</fullName>
    </submittedName>
</protein>
<reference evidence="1 2" key="1">
    <citation type="submission" date="2018-07" db="EMBL/GenBank/DDBJ databases">
        <title>Genomic Encyclopedia of Type Strains, Phase IV (KMG-IV): sequencing the most valuable type-strain genomes for metagenomic binning, comparative biology and taxonomic classification.</title>
        <authorList>
            <person name="Goeker M."/>
        </authorList>
    </citation>
    <scope>NUCLEOTIDE SEQUENCE [LARGE SCALE GENOMIC DNA]</scope>
    <source>
        <strain evidence="1 2">DSM 21410</strain>
    </source>
</reference>
<gene>
    <name evidence="1" type="ORF">DES35_10166</name>
</gene>
<keyword evidence="2" id="KW-1185">Reference proteome</keyword>
<evidence type="ECO:0000313" key="2">
    <source>
        <dbReference type="Proteomes" id="UP000253517"/>
    </source>
</evidence>
<evidence type="ECO:0000313" key="1">
    <source>
        <dbReference type="EMBL" id="RCX04796.1"/>
    </source>
</evidence>
<comment type="caution">
    <text evidence="1">The sequence shown here is derived from an EMBL/GenBank/DDBJ whole genome shotgun (WGS) entry which is preliminary data.</text>
</comment>
<accession>A0A369A908</accession>
<sequence length="31" mass="3738">MTIVNQKYFTDYTYAMLQYEGRTFKNKKTGP</sequence>
<dbReference type="Proteomes" id="UP000253517">
    <property type="component" value="Unassembled WGS sequence"/>
</dbReference>
<dbReference type="EMBL" id="QPJS01000001">
    <property type="protein sequence ID" value="RCX04796.1"/>
    <property type="molecule type" value="Genomic_DNA"/>
</dbReference>
<dbReference type="AlphaFoldDB" id="A0A369A908"/>
<proteinExistence type="predicted"/>
<name>A0A369A908_9FLAO</name>